<organism evidence="3 4">
    <name type="scientific">Drosophila virilis</name>
    <name type="common">Fruit fly</name>
    <dbReference type="NCBI Taxonomy" id="7244"/>
    <lineage>
        <taxon>Eukaryota</taxon>
        <taxon>Metazoa</taxon>
        <taxon>Ecdysozoa</taxon>
        <taxon>Arthropoda</taxon>
        <taxon>Hexapoda</taxon>
        <taxon>Insecta</taxon>
        <taxon>Pterygota</taxon>
        <taxon>Neoptera</taxon>
        <taxon>Endopterygota</taxon>
        <taxon>Diptera</taxon>
        <taxon>Brachycera</taxon>
        <taxon>Muscomorpha</taxon>
        <taxon>Ephydroidea</taxon>
        <taxon>Drosophilidae</taxon>
        <taxon>Drosophila</taxon>
    </lineage>
</organism>
<feature type="region of interest" description="Disordered" evidence="1">
    <location>
        <begin position="123"/>
        <end position="194"/>
    </location>
</feature>
<feature type="compositionally biased region" description="Polar residues" evidence="1">
    <location>
        <begin position="167"/>
        <end position="179"/>
    </location>
</feature>
<keyword evidence="4" id="KW-1185">Reference proteome</keyword>
<dbReference type="eggNOG" id="ENOG502T90V">
    <property type="taxonomic scope" value="Eukaryota"/>
</dbReference>
<dbReference type="STRING" id="7244.B4LXG3"/>
<dbReference type="OMA" id="KPVTHHT"/>
<dbReference type="HOGENOM" id="CLU_099578_0_0_1"/>
<reference evidence="3 4" key="1">
    <citation type="journal article" date="2007" name="Nature">
        <title>Evolution of genes and genomes on the Drosophila phylogeny.</title>
        <authorList>
            <consortium name="Drosophila 12 Genomes Consortium"/>
            <person name="Clark A.G."/>
            <person name="Eisen M.B."/>
            <person name="Smith D.R."/>
            <person name="Bergman C.M."/>
            <person name="Oliver B."/>
            <person name="Markow T.A."/>
            <person name="Kaufman T.C."/>
            <person name="Kellis M."/>
            <person name="Gelbart W."/>
            <person name="Iyer V.N."/>
            <person name="Pollard D.A."/>
            <person name="Sackton T.B."/>
            <person name="Larracuente A.M."/>
            <person name="Singh N.D."/>
            <person name="Abad J.P."/>
            <person name="Abt D.N."/>
            <person name="Adryan B."/>
            <person name="Aguade M."/>
            <person name="Akashi H."/>
            <person name="Anderson W.W."/>
            <person name="Aquadro C.F."/>
            <person name="Ardell D.H."/>
            <person name="Arguello R."/>
            <person name="Artieri C.G."/>
            <person name="Barbash D.A."/>
            <person name="Barker D."/>
            <person name="Barsanti P."/>
            <person name="Batterham P."/>
            <person name="Batzoglou S."/>
            <person name="Begun D."/>
            <person name="Bhutkar A."/>
            <person name="Blanco E."/>
            <person name="Bosak S.A."/>
            <person name="Bradley R.K."/>
            <person name="Brand A.D."/>
            <person name="Brent M.R."/>
            <person name="Brooks A.N."/>
            <person name="Brown R.H."/>
            <person name="Butlin R.K."/>
            <person name="Caggese C."/>
            <person name="Calvi B.R."/>
            <person name="Bernardo de Carvalho A."/>
            <person name="Caspi A."/>
            <person name="Castrezana S."/>
            <person name="Celniker S.E."/>
            <person name="Chang J.L."/>
            <person name="Chapple C."/>
            <person name="Chatterji S."/>
            <person name="Chinwalla A."/>
            <person name="Civetta A."/>
            <person name="Clifton S.W."/>
            <person name="Comeron J.M."/>
            <person name="Costello J.C."/>
            <person name="Coyne J.A."/>
            <person name="Daub J."/>
            <person name="David R.G."/>
            <person name="Delcher A.L."/>
            <person name="Delehaunty K."/>
            <person name="Do C.B."/>
            <person name="Ebling H."/>
            <person name="Edwards K."/>
            <person name="Eickbush T."/>
            <person name="Evans J.D."/>
            <person name="Filipski A."/>
            <person name="Findeiss S."/>
            <person name="Freyhult E."/>
            <person name="Fulton L."/>
            <person name="Fulton R."/>
            <person name="Garcia A.C."/>
            <person name="Gardiner A."/>
            <person name="Garfield D.A."/>
            <person name="Garvin B.E."/>
            <person name="Gibson G."/>
            <person name="Gilbert D."/>
            <person name="Gnerre S."/>
            <person name="Godfrey J."/>
            <person name="Good R."/>
            <person name="Gotea V."/>
            <person name="Gravely B."/>
            <person name="Greenberg A.J."/>
            <person name="Griffiths-Jones S."/>
            <person name="Gross S."/>
            <person name="Guigo R."/>
            <person name="Gustafson E.A."/>
            <person name="Haerty W."/>
            <person name="Hahn M.W."/>
            <person name="Halligan D.L."/>
            <person name="Halpern A.L."/>
            <person name="Halter G.M."/>
            <person name="Han M.V."/>
            <person name="Heger A."/>
            <person name="Hillier L."/>
            <person name="Hinrichs A.S."/>
            <person name="Holmes I."/>
            <person name="Hoskins R.A."/>
            <person name="Hubisz M.J."/>
            <person name="Hultmark D."/>
            <person name="Huntley M.A."/>
            <person name="Jaffe D.B."/>
            <person name="Jagadeeshan S."/>
            <person name="Jeck W.R."/>
            <person name="Johnson J."/>
            <person name="Jones C.D."/>
            <person name="Jordan W.C."/>
            <person name="Karpen G.H."/>
            <person name="Kataoka E."/>
            <person name="Keightley P.D."/>
            <person name="Kheradpour P."/>
            <person name="Kirkness E.F."/>
            <person name="Koerich L.B."/>
            <person name="Kristiansen K."/>
            <person name="Kudrna D."/>
            <person name="Kulathinal R.J."/>
            <person name="Kumar S."/>
            <person name="Kwok R."/>
            <person name="Lander E."/>
            <person name="Langley C.H."/>
            <person name="Lapoint R."/>
            <person name="Lazzaro B.P."/>
            <person name="Lee S.J."/>
            <person name="Levesque L."/>
            <person name="Li R."/>
            <person name="Lin C.F."/>
            <person name="Lin M.F."/>
            <person name="Lindblad-Toh K."/>
            <person name="Llopart A."/>
            <person name="Long M."/>
            <person name="Low L."/>
            <person name="Lozovsky E."/>
            <person name="Lu J."/>
            <person name="Luo M."/>
            <person name="Machado C.A."/>
            <person name="Makalowski W."/>
            <person name="Marzo M."/>
            <person name="Matsuda M."/>
            <person name="Matzkin L."/>
            <person name="McAllister B."/>
            <person name="McBride C.S."/>
            <person name="McKernan B."/>
            <person name="McKernan K."/>
            <person name="Mendez-Lago M."/>
            <person name="Minx P."/>
            <person name="Mollenhauer M.U."/>
            <person name="Montooth K."/>
            <person name="Mount S.M."/>
            <person name="Mu X."/>
            <person name="Myers E."/>
            <person name="Negre B."/>
            <person name="Newfeld S."/>
            <person name="Nielsen R."/>
            <person name="Noor M.A."/>
            <person name="O'Grady P."/>
            <person name="Pachter L."/>
            <person name="Papaceit M."/>
            <person name="Parisi M.J."/>
            <person name="Parisi M."/>
            <person name="Parts L."/>
            <person name="Pedersen J.S."/>
            <person name="Pesole G."/>
            <person name="Phillippy A.M."/>
            <person name="Ponting C.P."/>
            <person name="Pop M."/>
            <person name="Porcelli D."/>
            <person name="Powell J.R."/>
            <person name="Prohaska S."/>
            <person name="Pruitt K."/>
            <person name="Puig M."/>
            <person name="Quesneville H."/>
            <person name="Ram K.R."/>
            <person name="Rand D."/>
            <person name="Rasmussen M.D."/>
            <person name="Reed L.K."/>
            <person name="Reenan R."/>
            <person name="Reily A."/>
            <person name="Remington K.A."/>
            <person name="Rieger T.T."/>
            <person name="Ritchie M.G."/>
            <person name="Robin C."/>
            <person name="Rogers Y.H."/>
            <person name="Rohde C."/>
            <person name="Rozas J."/>
            <person name="Rubenfield M.J."/>
            <person name="Ruiz A."/>
            <person name="Russo S."/>
            <person name="Salzberg S.L."/>
            <person name="Sanchez-Gracia A."/>
            <person name="Saranga D.J."/>
            <person name="Sato H."/>
            <person name="Schaeffer S.W."/>
            <person name="Schatz M.C."/>
            <person name="Schlenke T."/>
            <person name="Schwartz R."/>
            <person name="Segarra C."/>
            <person name="Singh R.S."/>
            <person name="Sirot L."/>
            <person name="Sirota M."/>
            <person name="Sisneros N.B."/>
            <person name="Smith C.D."/>
            <person name="Smith T.F."/>
            <person name="Spieth J."/>
            <person name="Stage D.E."/>
            <person name="Stark A."/>
            <person name="Stephan W."/>
            <person name="Strausberg R.L."/>
            <person name="Strempel S."/>
            <person name="Sturgill D."/>
            <person name="Sutton G."/>
            <person name="Sutton G.G."/>
            <person name="Tao W."/>
            <person name="Teichmann S."/>
            <person name="Tobari Y.N."/>
            <person name="Tomimura Y."/>
            <person name="Tsolas J.M."/>
            <person name="Valente V.L."/>
            <person name="Venter E."/>
            <person name="Venter J.C."/>
            <person name="Vicario S."/>
            <person name="Vieira F.G."/>
            <person name="Vilella A.J."/>
            <person name="Villasante A."/>
            <person name="Walenz B."/>
            <person name="Wang J."/>
            <person name="Wasserman M."/>
            <person name="Watts T."/>
            <person name="Wilson D."/>
            <person name="Wilson R.K."/>
            <person name="Wing R.A."/>
            <person name="Wolfner M.F."/>
            <person name="Wong A."/>
            <person name="Wong G.K."/>
            <person name="Wu C.I."/>
            <person name="Wu G."/>
            <person name="Yamamoto D."/>
            <person name="Yang H.P."/>
            <person name="Yang S.P."/>
            <person name="Yorke J.A."/>
            <person name="Yoshida K."/>
            <person name="Zdobnov E."/>
            <person name="Zhang P."/>
            <person name="Zhang Y."/>
            <person name="Zimin A.V."/>
            <person name="Baldwin J."/>
            <person name="Abdouelleil A."/>
            <person name="Abdulkadir J."/>
            <person name="Abebe A."/>
            <person name="Abera B."/>
            <person name="Abreu J."/>
            <person name="Acer S.C."/>
            <person name="Aftuck L."/>
            <person name="Alexander A."/>
            <person name="An P."/>
            <person name="Anderson E."/>
            <person name="Anderson S."/>
            <person name="Arachi H."/>
            <person name="Azer M."/>
            <person name="Bachantsang P."/>
            <person name="Barry A."/>
            <person name="Bayul T."/>
            <person name="Berlin A."/>
            <person name="Bessette D."/>
            <person name="Bloom T."/>
            <person name="Blye J."/>
            <person name="Boguslavskiy L."/>
            <person name="Bonnet C."/>
            <person name="Boukhgalter B."/>
            <person name="Bourzgui I."/>
            <person name="Brown A."/>
            <person name="Cahill P."/>
            <person name="Channer S."/>
            <person name="Cheshatsang Y."/>
            <person name="Chuda L."/>
            <person name="Citroen M."/>
            <person name="Collymore A."/>
            <person name="Cooke P."/>
            <person name="Costello M."/>
            <person name="D'Aco K."/>
            <person name="Daza R."/>
            <person name="De Haan G."/>
            <person name="DeGray S."/>
            <person name="DeMaso C."/>
            <person name="Dhargay N."/>
            <person name="Dooley K."/>
            <person name="Dooley E."/>
            <person name="Doricent M."/>
            <person name="Dorje P."/>
            <person name="Dorjee K."/>
            <person name="Dupes A."/>
            <person name="Elong R."/>
            <person name="Falk J."/>
            <person name="Farina A."/>
            <person name="Faro S."/>
            <person name="Ferguson D."/>
            <person name="Fisher S."/>
            <person name="Foley C.D."/>
            <person name="Franke A."/>
            <person name="Friedrich D."/>
            <person name="Gadbois L."/>
            <person name="Gearin G."/>
            <person name="Gearin C.R."/>
            <person name="Giannoukos G."/>
            <person name="Goode T."/>
            <person name="Graham J."/>
            <person name="Grandbois E."/>
            <person name="Grewal S."/>
            <person name="Gyaltsen K."/>
            <person name="Hafez N."/>
            <person name="Hagos B."/>
            <person name="Hall J."/>
            <person name="Henson C."/>
            <person name="Hollinger A."/>
            <person name="Honan T."/>
            <person name="Huard M.D."/>
            <person name="Hughes L."/>
            <person name="Hurhula B."/>
            <person name="Husby M.E."/>
            <person name="Kamat A."/>
            <person name="Kanga B."/>
            <person name="Kashin S."/>
            <person name="Khazanovich D."/>
            <person name="Kisner P."/>
            <person name="Lance K."/>
            <person name="Lara M."/>
            <person name="Lee W."/>
            <person name="Lennon N."/>
            <person name="Letendre F."/>
            <person name="LeVine R."/>
            <person name="Lipovsky A."/>
            <person name="Liu X."/>
            <person name="Liu J."/>
            <person name="Liu S."/>
            <person name="Lokyitsang T."/>
            <person name="Lokyitsang Y."/>
            <person name="Lubonja R."/>
            <person name="Lui A."/>
            <person name="MacDonald P."/>
            <person name="Magnisalis V."/>
            <person name="Maru K."/>
            <person name="Matthews C."/>
            <person name="McCusker W."/>
            <person name="McDonough S."/>
            <person name="Mehta T."/>
            <person name="Meldrim J."/>
            <person name="Meneus L."/>
            <person name="Mihai O."/>
            <person name="Mihalev A."/>
            <person name="Mihova T."/>
            <person name="Mittelman R."/>
            <person name="Mlenga V."/>
            <person name="Montmayeur A."/>
            <person name="Mulrain L."/>
            <person name="Navidi A."/>
            <person name="Naylor J."/>
            <person name="Negash T."/>
            <person name="Nguyen T."/>
            <person name="Nguyen N."/>
            <person name="Nicol R."/>
            <person name="Norbu C."/>
            <person name="Norbu N."/>
            <person name="Novod N."/>
            <person name="O'Neill B."/>
            <person name="Osman S."/>
            <person name="Markiewicz E."/>
            <person name="Oyono O.L."/>
            <person name="Patti C."/>
            <person name="Phunkhang P."/>
            <person name="Pierre F."/>
            <person name="Priest M."/>
            <person name="Raghuraman S."/>
            <person name="Rege F."/>
            <person name="Reyes R."/>
            <person name="Rise C."/>
            <person name="Rogov P."/>
            <person name="Ross K."/>
            <person name="Ryan E."/>
            <person name="Settipalli S."/>
            <person name="Shea T."/>
            <person name="Sherpa N."/>
            <person name="Shi L."/>
            <person name="Shih D."/>
            <person name="Sparrow T."/>
            <person name="Spaulding J."/>
            <person name="Stalker J."/>
            <person name="Stange-Thomann N."/>
            <person name="Stavropoulos S."/>
            <person name="Stone C."/>
            <person name="Strader C."/>
            <person name="Tesfaye S."/>
            <person name="Thomson T."/>
            <person name="Thoulutsang Y."/>
            <person name="Thoulutsang D."/>
            <person name="Topham K."/>
            <person name="Topping I."/>
            <person name="Tsamla T."/>
            <person name="Vassiliev H."/>
            <person name="Vo A."/>
            <person name="Wangchuk T."/>
            <person name="Wangdi T."/>
            <person name="Weiand M."/>
            <person name="Wilkinson J."/>
            <person name="Wilson A."/>
            <person name="Yadav S."/>
            <person name="Young G."/>
            <person name="Yu Q."/>
            <person name="Zembek L."/>
            <person name="Zhong D."/>
            <person name="Zimmer A."/>
            <person name="Zwirko Z."/>
            <person name="Jaffe D.B."/>
            <person name="Alvarez P."/>
            <person name="Brockman W."/>
            <person name="Butler J."/>
            <person name="Chin C."/>
            <person name="Gnerre S."/>
            <person name="Grabherr M."/>
            <person name="Kleber M."/>
            <person name="Mauceli E."/>
            <person name="MacCallum I."/>
        </authorList>
    </citation>
    <scope>NUCLEOTIDE SEQUENCE [LARGE SCALE GENOMIC DNA]</scope>
    <source>
        <strain evidence="4">Tucson 15010-1051.87</strain>
    </source>
</reference>
<dbReference type="AlphaFoldDB" id="B4LXG3"/>
<dbReference type="Proteomes" id="UP000008792">
    <property type="component" value="Unassembled WGS sequence"/>
</dbReference>
<feature type="compositionally biased region" description="Low complexity" evidence="1">
    <location>
        <begin position="185"/>
        <end position="194"/>
    </location>
</feature>
<dbReference type="EMBL" id="CH940650">
    <property type="protein sequence ID" value="EDW67841.1"/>
    <property type="molecule type" value="Genomic_DNA"/>
</dbReference>
<keyword evidence="2" id="KW-0732">Signal</keyword>
<sequence>MLRTIPIWALLICSAVTVAEAKPFFVKVFAPINGYSSGTVTSTATVAPVNTQLISNLISTKIQLLNSFLQAKSSFGGFGIQKQITFTSGSTSTTEKAVTQQTTEVNTDFIPEVSSSTQSVYTTTTDGDIATPKPTVHPVKPITTSTSLIPTQSTTEGTVESTTGSTPGYTYQTPSSTTHGYEYQTPTPSTSSSTVSAYYLPVSRY</sequence>
<name>B4LXG3_DROVI</name>
<evidence type="ECO:0000313" key="3">
    <source>
        <dbReference type="EMBL" id="EDW67841.1"/>
    </source>
</evidence>
<evidence type="ECO:0000256" key="2">
    <source>
        <dbReference type="SAM" id="SignalP"/>
    </source>
</evidence>
<feature type="compositionally biased region" description="Low complexity" evidence="1">
    <location>
        <begin position="151"/>
        <end position="166"/>
    </location>
</feature>
<evidence type="ECO:0000313" key="4">
    <source>
        <dbReference type="Proteomes" id="UP000008792"/>
    </source>
</evidence>
<accession>B4LXG3</accession>
<feature type="chain" id="PRO_5002816837" evidence="2">
    <location>
        <begin position="22"/>
        <end position="205"/>
    </location>
</feature>
<dbReference type="PhylomeDB" id="B4LXG3"/>
<gene>
    <name evidence="3" type="primary">Dvir\GJ22865</name>
    <name evidence="3" type="ORF">Dvir_GJ22865</name>
</gene>
<feature type="signal peptide" evidence="2">
    <location>
        <begin position="1"/>
        <end position="21"/>
    </location>
</feature>
<dbReference type="KEGG" id="dvi:6630873"/>
<proteinExistence type="predicted"/>
<dbReference type="OrthoDB" id="7872805at2759"/>
<dbReference type="InParanoid" id="B4LXG3"/>
<evidence type="ECO:0000256" key="1">
    <source>
        <dbReference type="SAM" id="MobiDB-lite"/>
    </source>
</evidence>
<protein>
    <submittedName>
        <fullName evidence="3">Uncharacterized protein</fullName>
    </submittedName>
</protein>